<feature type="compositionally biased region" description="Low complexity" evidence="1">
    <location>
        <begin position="15"/>
        <end position="45"/>
    </location>
</feature>
<sequence>MGVCPIHSIIESTRSRQSSNQTSPKASASSPSSSCPDSFSSSSPALQMAVSWSNTSPSVTREDVNLLESLGRLTTGSASVDGTVGSRAVEVED</sequence>
<accession>A0AAV4JSK1</accession>
<protein>
    <submittedName>
        <fullName evidence="2">Uncharacterized protein</fullName>
    </submittedName>
</protein>
<evidence type="ECO:0000313" key="2">
    <source>
        <dbReference type="EMBL" id="GFS25754.1"/>
    </source>
</evidence>
<feature type="compositionally biased region" description="Polar residues" evidence="1">
    <location>
        <begin position="50"/>
        <end position="59"/>
    </location>
</feature>
<evidence type="ECO:0000313" key="3">
    <source>
        <dbReference type="Proteomes" id="UP000762676"/>
    </source>
</evidence>
<evidence type="ECO:0000256" key="1">
    <source>
        <dbReference type="SAM" id="MobiDB-lite"/>
    </source>
</evidence>
<organism evidence="2 3">
    <name type="scientific">Elysia marginata</name>
    <dbReference type="NCBI Taxonomy" id="1093978"/>
    <lineage>
        <taxon>Eukaryota</taxon>
        <taxon>Metazoa</taxon>
        <taxon>Spiralia</taxon>
        <taxon>Lophotrochozoa</taxon>
        <taxon>Mollusca</taxon>
        <taxon>Gastropoda</taxon>
        <taxon>Heterobranchia</taxon>
        <taxon>Euthyneura</taxon>
        <taxon>Panpulmonata</taxon>
        <taxon>Sacoglossa</taxon>
        <taxon>Placobranchoidea</taxon>
        <taxon>Plakobranchidae</taxon>
        <taxon>Elysia</taxon>
    </lineage>
</organism>
<comment type="caution">
    <text evidence="2">The sequence shown here is derived from an EMBL/GenBank/DDBJ whole genome shotgun (WGS) entry which is preliminary data.</text>
</comment>
<dbReference type="Proteomes" id="UP000762676">
    <property type="component" value="Unassembled WGS sequence"/>
</dbReference>
<reference evidence="2 3" key="1">
    <citation type="journal article" date="2021" name="Elife">
        <title>Chloroplast acquisition without the gene transfer in kleptoplastic sea slugs, Plakobranchus ocellatus.</title>
        <authorList>
            <person name="Maeda T."/>
            <person name="Takahashi S."/>
            <person name="Yoshida T."/>
            <person name="Shimamura S."/>
            <person name="Takaki Y."/>
            <person name="Nagai Y."/>
            <person name="Toyoda A."/>
            <person name="Suzuki Y."/>
            <person name="Arimoto A."/>
            <person name="Ishii H."/>
            <person name="Satoh N."/>
            <person name="Nishiyama T."/>
            <person name="Hasebe M."/>
            <person name="Maruyama T."/>
            <person name="Minagawa J."/>
            <person name="Obokata J."/>
            <person name="Shigenobu S."/>
        </authorList>
    </citation>
    <scope>NUCLEOTIDE SEQUENCE [LARGE SCALE GENOMIC DNA]</scope>
</reference>
<dbReference type="EMBL" id="BMAT01007073">
    <property type="protein sequence ID" value="GFS25754.1"/>
    <property type="molecule type" value="Genomic_DNA"/>
</dbReference>
<feature type="region of interest" description="Disordered" evidence="1">
    <location>
        <begin position="1"/>
        <end position="59"/>
    </location>
</feature>
<proteinExistence type="predicted"/>
<keyword evidence="3" id="KW-1185">Reference proteome</keyword>
<gene>
    <name evidence="2" type="ORF">ElyMa_003449300</name>
</gene>
<name>A0AAV4JSK1_9GAST</name>
<dbReference type="AlphaFoldDB" id="A0AAV4JSK1"/>